<dbReference type="RefSeq" id="WP_087917961.1">
    <property type="nucleotide sequence ID" value="NZ_CP021780.1"/>
</dbReference>
<dbReference type="KEGG" id="pdh:B9T62_26255"/>
<dbReference type="EMBL" id="CP021780">
    <property type="protein sequence ID" value="ASA23977.1"/>
    <property type="molecule type" value="Genomic_DNA"/>
</dbReference>
<evidence type="ECO:0000313" key="2">
    <source>
        <dbReference type="Proteomes" id="UP000249890"/>
    </source>
</evidence>
<gene>
    <name evidence="1" type="ORF">B9T62_26255</name>
</gene>
<dbReference type="InterPro" id="IPR009910">
    <property type="entry name" value="DUF1450"/>
</dbReference>
<accession>A0A2Z2KE50</accession>
<organism evidence="1 2">
    <name type="scientific">Paenibacillus donghaensis</name>
    <dbReference type="NCBI Taxonomy" id="414771"/>
    <lineage>
        <taxon>Bacteria</taxon>
        <taxon>Bacillati</taxon>
        <taxon>Bacillota</taxon>
        <taxon>Bacilli</taxon>
        <taxon>Bacillales</taxon>
        <taxon>Paenibacillaceae</taxon>
        <taxon>Paenibacillus</taxon>
    </lineage>
</organism>
<dbReference type="Pfam" id="PF07293">
    <property type="entry name" value="DUF1450"/>
    <property type="match status" value="1"/>
</dbReference>
<proteinExistence type="predicted"/>
<reference evidence="1 2" key="1">
    <citation type="submission" date="2017-06" db="EMBL/GenBank/DDBJ databases">
        <title>Complete genome sequence of Paenibacillus donghaensis KCTC 13049T isolated from East Sea sediment, South Korea.</title>
        <authorList>
            <person name="Jung B.K."/>
            <person name="Hong S.-J."/>
            <person name="Shin J.-H."/>
        </authorList>
    </citation>
    <scope>NUCLEOTIDE SEQUENCE [LARGE SCALE GENOMIC DNA]</scope>
    <source>
        <strain evidence="1 2">KCTC 13049</strain>
    </source>
</reference>
<evidence type="ECO:0000313" key="1">
    <source>
        <dbReference type="EMBL" id="ASA23977.1"/>
    </source>
</evidence>
<dbReference type="OrthoDB" id="1684419at2"/>
<dbReference type="GO" id="GO:0016874">
    <property type="term" value="F:ligase activity"/>
    <property type="evidence" value="ECO:0007669"/>
    <property type="project" value="UniProtKB-KW"/>
</dbReference>
<dbReference type="NCBIfam" id="NF010190">
    <property type="entry name" value="PRK13669.1"/>
    <property type="match status" value="1"/>
</dbReference>
<protein>
    <submittedName>
        <fullName evidence="1">UDP-N-acetylmuramoylalanine--D-glutamate ligase</fullName>
    </submittedName>
</protein>
<keyword evidence="2" id="KW-1185">Reference proteome</keyword>
<dbReference type="Proteomes" id="UP000249890">
    <property type="component" value="Chromosome"/>
</dbReference>
<dbReference type="AlphaFoldDB" id="A0A2Z2KE50"/>
<keyword evidence="1" id="KW-0436">Ligase</keyword>
<sequence>MRPIIEFCASNTGHGTQQLIHKLELNPDYDVVEYGCLSNCGQCYLAPFAMVEGEIVEGETPAELEEAIELKIKELEAWDKLEID</sequence>
<name>A0A2Z2KE50_9BACL</name>